<dbReference type="PANTHER" id="PTHR22893:SF91">
    <property type="entry name" value="NADPH DEHYDROGENASE 2-RELATED"/>
    <property type="match status" value="1"/>
</dbReference>
<evidence type="ECO:0000256" key="1">
    <source>
        <dbReference type="ARBA" id="ARBA00001917"/>
    </source>
</evidence>
<dbReference type="PANTHER" id="PTHR22893">
    <property type="entry name" value="NADH OXIDOREDUCTASE-RELATED"/>
    <property type="match status" value="1"/>
</dbReference>
<evidence type="ECO:0000256" key="3">
    <source>
        <dbReference type="ARBA" id="ARBA00022643"/>
    </source>
</evidence>
<evidence type="ECO:0000256" key="5">
    <source>
        <dbReference type="ARBA" id="ARBA00067604"/>
    </source>
</evidence>
<dbReference type="Gene3D" id="3.20.20.70">
    <property type="entry name" value="Aldolase class I"/>
    <property type="match status" value="1"/>
</dbReference>
<organism evidence="8 9">
    <name type="scientific">Eeniella nana</name>
    <name type="common">Yeast</name>
    <name type="synonym">Brettanomyces nanus</name>
    <dbReference type="NCBI Taxonomy" id="13502"/>
    <lineage>
        <taxon>Eukaryota</taxon>
        <taxon>Fungi</taxon>
        <taxon>Dikarya</taxon>
        <taxon>Ascomycota</taxon>
        <taxon>Saccharomycotina</taxon>
        <taxon>Pichiomycetes</taxon>
        <taxon>Pichiales</taxon>
        <taxon>Pichiaceae</taxon>
        <taxon>Brettanomyces</taxon>
    </lineage>
</organism>
<evidence type="ECO:0000313" key="9">
    <source>
        <dbReference type="Proteomes" id="UP000662931"/>
    </source>
</evidence>
<accession>A0A875SAU7</accession>
<dbReference type="CDD" id="cd02933">
    <property type="entry name" value="OYE_like_FMN"/>
    <property type="match status" value="1"/>
</dbReference>
<sequence length="400" mass="44757">MSGLANSRLFEPIKVGDVLLKNRLAYVPTTRFRNTDDFVATDSVLKYYEQRAEDNGGLLITEATFPSLEFGLYKNTPVLKTARQVSSWKQVAKAVHDKGSYISMQLWNLGRAGDAKTLKEHNLPLIGASALYMDKDSEKKALEAENPIKALSVDEIHSMIKEYAAAAKRAVDEAKIDFVELHAAHMYLPDQFLNEVSNKRTDEYGGSIENRARFILEVVDALIKAVGAKHVAIRLSPYARFQGGQSVDAKIDPIVVYGYVLSELERRAKEGNRLAYVSFVEPRVAGGENSPEAAKLNTAWVNEIWKGVLIRAGALLHDEGYTVARKYIDEDDRTLIGASRFYTSNPDLANRLKNGYPLTYYDRSKFYAQCNYGYITFGKYGEDNLSEDSELARAKPKPLA</sequence>
<keyword evidence="3" id="KW-0288">FMN</keyword>
<dbReference type="EMBL" id="CP064815">
    <property type="protein sequence ID" value="QPG76892.1"/>
    <property type="molecule type" value="Genomic_DNA"/>
</dbReference>
<evidence type="ECO:0000256" key="2">
    <source>
        <dbReference type="ARBA" id="ARBA00005979"/>
    </source>
</evidence>
<dbReference type="Proteomes" id="UP000662931">
    <property type="component" value="Chromosome 4"/>
</dbReference>
<comment type="cofactor">
    <cofactor evidence="1">
        <name>FMN</name>
        <dbReference type="ChEBI" id="CHEBI:58210"/>
    </cofactor>
</comment>
<dbReference type="InterPro" id="IPR013785">
    <property type="entry name" value="Aldolase_TIM"/>
</dbReference>
<name>A0A875SAU7_EENNA</name>
<dbReference type="GO" id="GO:0003959">
    <property type="term" value="F:NADPH dehydrogenase activity"/>
    <property type="evidence" value="ECO:0007669"/>
    <property type="project" value="TreeGrafter"/>
</dbReference>
<feature type="domain" description="NADH:flavin oxidoreductase/NADH oxidase N-terminal" evidence="7">
    <location>
        <begin position="9"/>
        <end position="357"/>
    </location>
</feature>
<dbReference type="InterPro" id="IPR001155">
    <property type="entry name" value="OxRdtase_FMN_N"/>
</dbReference>
<evidence type="ECO:0000256" key="4">
    <source>
        <dbReference type="ARBA" id="ARBA00056646"/>
    </source>
</evidence>
<evidence type="ECO:0000259" key="7">
    <source>
        <dbReference type="Pfam" id="PF00724"/>
    </source>
</evidence>
<dbReference type="SUPFAM" id="SSF51395">
    <property type="entry name" value="FMN-linked oxidoreductases"/>
    <property type="match status" value="1"/>
</dbReference>
<dbReference type="GO" id="GO:0042562">
    <property type="term" value="F:hormone binding"/>
    <property type="evidence" value="ECO:0007669"/>
    <property type="project" value="UniProtKB-ARBA"/>
</dbReference>
<evidence type="ECO:0000313" key="8">
    <source>
        <dbReference type="EMBL" id="QPG76892.1"/>
    </source>
</evidence>
<comment type="function">
    <text evidence="4">Oxidoreductase that binds mammalian estrogens with high affinity.</text>
</comment>
<dbReference type="InterPro" id="IPR045247">
    <property type="entry name" value="Oye-like"/>
</dbReference>
<dbReference type="OrthoDB" id="276546at2759"/>
<comment type="similarity">
    <text evidence="2">Belongs to the NADH:flavin oxidoreductase/NADH oxidase family.</text>
</comment>
<keyword evidence="3" id="KW-0285">Flavoprotein</keyword>
<dbReference type="KEGG" id="bnn:FOA43_004286"/>
<keyword evidence="9" id="KW-1185">Reference proteome</keyword>
<dbReference type="GO" id="GO:0010181">
    <property type="term" value="F:FMN binding"/>
    <property type="evidence" value="ECO:0007669"/>
    <property type="project" value="InterPro"/>
</dbReference>
<evidence type="ECO:0000256" key="6">
    <source>
        <dbReference type="ARBA" id="ARBA00075326"/>
    </source>
</evidence>
<reference evidence="8" key="1">
    <citation type="submission" date="2020-10" db="EMBL/GenBank/DDBJ databases">
        <authorList>
            <person name="Roach M.J.R."/>
        </authorList>
    </citation>
    <scope>NUCLEOTIDE SEQUENCE</scope>
    <source>
        <strain evidence="8">CBS 1945</strain>
    </source>
</reference>
<dbReference type="AlphaFoldDB" id="A0A875SAU7"/>
<dbReference type="GeneID" id="62197686"/>
<dbReference type="FunFam" id="3.20.20.70:FF:000138">
    <property type="entry name" value="NADPH dehydrogenase 1"/>
    <property type="match status" value="1"/>
</dbReference>
<dbReference type="RefSeq" id="XP_038780457.1">
    <property type="nucleotide sequence ID" value="XM_038924529.1"/>
</dbReference>
<dbReference type="Pfam" id="PF00724">
    <property type="entry name" value="Oxidored_FMN"/>
    <property type="match status" value="1"/>
</dbReference>
<gene>
    <name evidence="8" type="ORF">FOA43_004286</name>
</gene>
<protein>
    <recommendedName>
        <fullName evidence="5">Probable NADPH dehydrogenase</fullName>
    </recommendedName>
    <alternativeName>
        <fullName evidence="6">Estrogen-binding protein</fullName>
    </alternativeName>
</protein>
<proteinExistence type="inferred from homology"/>